<dbReference type="GO" id="GO:0016887">
    <property type="term" value="F:ATP hydrolysis activity"/>
    <property type="evidence" value="ECO:0007669"/>
    <property type="project" value="InterPro"/>
</dbReference>
<feature type="domain" description="ATPase AAA-type core" evidence="1">
    <location>
        <begin position="243"/>
        <end position="331"/>
    </location>
</feature>
<feature type="domain" description="Rad50/SbcC-type AAA" evidence="2">
    <location>
        <begin position="6"/>
        <end position="192"/>
    </location>
</feature>
<reference evidence="3" key="2">
    <citation type="journal article" date="2022" name="Microbiol. Resour. Announc.">
        <title>Metagenome Sequencing to Explore Phylogenomics of Terrestrial Cyanobacteria.</title>
        <authorList>
            <person name="Ward R.D."/>
            <person name="Stajich J.E."/>
            <person name="Johansen J.R."/>
            <person name="Huntemann M."/>
            <person name="Clum A."/>
            <person name="Foster B."/>
            <person name="Foster B."/>
            <person name="Roux S."/>
            <person name="Palaniappan K."/>
            <person name="Varghese N."/>
            <person name="Mukherjee S."/>
            <person name="Reddy T.B.K."/>
            <person name="Daum C."/>
            <person name="Copeland A."/>
            <person name="Chen I.A."/>
            <person name="Ivanova N.N."/>
            <person name="Kyrpides N.C."/>
            <person name="Shapiro N."/>
            <person name="Eloe-Fadrosh E.A."/>
            <person name="Pietrasiak N."/>
        </authorList>
    </citation>
    <scope>NUCLEOTIDE SEQUENCE</scope>
    <source>
        <strain evidence="3">CPER-KK1</strain>
    </source>
</reference>
<dbReference type="SUPFAM" id="SSF52540">
    <property type="entry name" value="P-loop containing nucleoside triphosphate hydrolases"/>
    <property type="match status" value="1"/>
</dbReference>
<dbReference type="Pfam" id="PF13476">
    <property type="entry name" value="AAA_23"/>
    <property type="match status" value="1"/>
</dbReference>
<reference evidence="3" key="1">
    <citation type="submission" date="2021-05" db="EMBL/GenBank/DDBJ databases">
        <authorList>
            <person name="Pietrasiak N."/>
            <person name="Ward R."/>
            <person name="Stajich J.E."/>
            <person name="Kurbessoian T."/>
        </authorList>
    </citation>
    <scope>NUCLEOTIDE SEQUENCE</scope>
    <source>
        <strain evidence="3">CPER-KK1</strain>
    </source>
</reference>
<dbReference type="InterPro" id="IPR003959">
    <property type="entry name" value="ATPase_AAA_core"/>
</dbReference>
<gene>
    <name evidence="3" type="ORF">KME25_22555</name>
</gene>
<dbReference type="InterPro" id="IPR051396">
    <property type="entry name" value="Bact_Antivir_Def_Nuclease"/>
</dbReference>
<dbReference type="Proteomes" id="UP000753908">
    <property type="component" value="Unassembled WGS sequence"/>
</dbReference>
<proteinExistence type="predicted"/>
<dbReference type="InterPro" id="IPR027417">
    <property type="entry name" value="P-loop_NTPase"/>
</dbReference>
<dbReference type="EMBL" id="JAHHIF010000037">
    <property type="protein sequence ID" value="MBW4547192.1"/>
    <property type="molecule type" value="Genomic_DNA"/>
</dbReference>
<dbReference type="PANTHER" id="PTHR43581">
    <property type="entry name" value="ATP/GTP PHOSPHATASE"/>
    <property type="match status" value="1"/>
</dbReference>
<evidence type="ECO:0000259" key="2">
    <source>
        <dbReference type="Pfam" id="PF13476"/>
    </source>
</evidence>
<protein>
    <submittedName>
        <fullName evidence="3">AAA family ATPase</fullName>
    </submittedName>
</protein>
<comment type="caution">
    <text evidence="3">The sequence shown here is derived from an EMBL/GenBank/DDBJ whole genome shotgun (WGS) entry which is preliminary data.</text>
</comment>
<dbReference type="InterPro" id="IPR038729">
    <property type="entry name" value="Rad50/SbcC_AAA"/>
</dbReference>
<organism evidence="3 4">
    <name type="scientific">Symplocastrum torsivum CPER-KK1</name>
    <dbReference type="NCBI Taxonomy" id="450513"/>
    <lineage>
        <taxon>Bacteria</taxon>
        <taxon>Bacillati</taxon>
        <taxon>Cyanobacteriota</taxon>
        <taxon>Cyanophyceae</taxon>
        <taxon>Oscillatoriophycideae</taxon>
        <taxon>Oscillatoriales</taxon>
        <taxon>Microcoleaceae</taxon>
        <taxon>Symplocastrum</taxon>
    </lineage>
</organism>
<dbReference type="GO" id="GO:0005524">
    <property type="term" value="F:ATP binding"/>
    <property type="evidence" value="ECO:0007669"/>
    <property type="project" value="InterPro"/>
</dbReference>
<evidence type="ECO:0000313" key="3">
    <source>
        <dbReference type="EMBL" id="MBW4547192.1"/>
    </source>
</evidence>
<dbReference type="Pfam" id="PF13304">
    <property type="entry name" value="AAA_21"/>
    <property type="match status" value="1"/>
</dbReference>
<dbReference type="AlphaFoldDB" id="A0A951PP59"/>
<dbReference type="Gene3D" id="3.40.50.300">
    <property type="entry name" value="P-loop containing nucleotide triphosphate hydrolases"/>
    <property type="match status" value="1"/>
</dbReference>
<name>A0A951PP59_9CYAN</name>
<sequence>MKIHELEVINFRGFEHQIFHFSNQFTVLIGDNGTGKTAILDAIAIGAGCLFSRFDNFENLQRPISDDEVRRVRYEKGQTPTIEPQYPVSVSCIGVVDGSEITWERTLQLLDRDNKGPFLNQSLYSHKIVNISKQLLEKVRKGEDVLLPLLAYYGTGRLWLQKEEKSVETVKPGSRMLGYIDCLNPASNQKVLLGWFKTMEIASLQRGGSLGVLNAVKAAITNCIENCHSVKYDILEDELIATFKDGRTLAFRMLSDGVRNMLAMVADIAYRAAVLNPQLGSEAAQKTPGIVLIDEIDLHLHPNWQRRVVEDLRATFPAIQFVATTHSPFIVQSLREGELINLDSQPPEEYHDKSIEDIAENVMGVEMPQKSERYLEMMEAAEEYYRVLQEAKDANPERIEELKARLDELTIPYSDDPAYQAFLKMEREASGLGSTEK</sequence>
<evidence type="ECO:0000313" key="4">
    <source>
        <dbReference type="Proteomes" id="UP000753908"/>
    </source>
</evidence>
<evidence type="ECO:0000259" key="1">
    <source>
        <dbReference type="Pfam" id="PF13304"/>
    </source>
</evidence>
<accession>A0A951PP59</accession>
<dbReference type="GO" id="GO:0006302">
    <property type="term" value="P:double-strand break repair"/>
    <property type="evidence" value="ECO:0007669"/>
    <property type="project" value="InterPro"/>
</dbReference>
<dbReference type="PANTHER" id="PTHR43581:SF2">
    <property type="entry name" value="EXCINUCLEASE ATPASE SUBUNIT"/>
    <property type="match status" value="1"/>
</dbReference>